<dbReference type="FunFam" id="3.20.20.140:FF:000082">
    <property type="entry name" value="Amidohydrolase"/>
    <property type="match status" value="1"/>
</dbReference>
<name>A0A176Z8K7_9BRAD</name>
<dbReference type="GO" id="GO:0019748">
    <property type="term" value="P:secondary metabolic process"/>
    <property type="evidence" value="ECO:0007669"/>
    <property type="project" value="TreeGrafter"/>
</dbReference>
<dbReference type="InterPro" id="IPR006680">
    <property type="entry name" value="Amidohydro-rel"/>
</dbReference>
<dbReference type="InterPro" id="IPR032466">
    <property type="entry name" value="Metal_Hydrolase"/>
</dbReference>
<dbReference type="SUPFAM" id="SSF51556">
    <property type="entry name" value="Metallo-dependent hydrolases"/>
    <property type="match status" value="1"/>
</dbReference>
<dbReference type="AlphaFoldDB" id="A0A176Z8K7"/>
<keyword evidence="4" id="KW-0378">Hydrolase</keyword>
<dbReference type="RefSeq" id="WP_063696269.1">
    <property type="nucleotide sequence ID" value="NZ_LUUB01000018.1"/>
</dbReference>
<dbReference type="EMBL" id="LUUB01000018">
    <property type="protein sequence ID" value="OAF16086.1"/>
    <property type="molecule type" value="Genomic_DNA"/>
</dbReference>
<dbReference type="GO" id="GO:0005737">
    <property type="term" value="C:cytoplasm"/>
    <property type="evidence" value="ECO:0007669"/>
    <property type="project" value="TreeGrafter"/>
</dbReference>
<feature type="region of interest" description="Disordered" evidence="2">
    <location>
        <begin position="66"/>
        <end position="95"/>
    </location>
</feature>
<dbReference type="Gene3D" id="3.20.20.140">
    <property type="entry name" value="Metal-dependent hydrolases"/>
    <property type="match status" value="1"/>
</dbReference>
<reference evidence="4 5" key="1">
    <citation type="submission" date="2016-03" db="EMBL/GenBank/DDBJ databases">
        <title>Draft Genome Sequence of the Strain BR 10245 (Bradyrhizobium sp.) isolated from nodules of Centrolobium paraense.</title>
        <authorList>
            <person name="Simoes-Araujo J.L.Sr."/>
            <person name="Barauna A.C."/>
            <person name="Silva K."/>
            <person name="Zilli J.E."/>
        </authorList>
    </citation>
    <scope>NUCLEOTIDE SEQUENCE [LARGE SCALE GENOMIC DNA]</scope>
    <source>
        <strain evidence="4 5">BR 10245</strain>
    </source>
</reference>
<dbReference type="OrthoDB" id="9799024at2"/>
<keyword evidence="1" id="KW-0456">Lyase</keyword>
<keyword evidence="5" id="KW-1185">Reference proteome</keyword>
<proteinExistence type="predicted"/>
<dbReference type="Proteomes" id="UP000076959">
    <property type="component" value="Unassembled WGS sequence"/>
</dbReference>
<dbReference type="PANTHER" id="PTHR21240">
    <property type="entry name" value="2-AMINO-3-CARBOXYLMUCONATE-6-SEMIALDEHYDE DECARBOXYLASE"/>
    <property type="match status" value="1"/>
</dbReference>
<comment type="caution">
    <text evidence="4">The sequence shown here is derived from an EMBL/GenBank/DDBJ whole genome shotgun (WGS) entry which is preliminary data.</text>
</comment>
<gene>
    <name evidence="4" type="ORF">AYJ54_38855</name>
</gene>
<dbReference type="PANTHER" id="PTHR21240:SF28">
    <property type="entry name" value="ISO-OROTATE DECARBOXYLASE (EUROFUNG)"/>
    <property type="match status" value="1"/>
</dbReference>
<dbReference type="Pfam" id="PF04909">
    <property type="entry name" value="Amidohydro_2"/>
    <property type="match status" value="1"/>
</dbReference>
<dbReference type="STRING" id="1505087.AYJ54_38855"/>
<sequence>MNIQFRESTEAAPPLTAKNAIKTAIADCDIHPARATRTELYPYLAKRWQHHLEVYGVHAYQGMMEGPPYPKAQPNASRRDACPPEGGPQGSSLSFMQEQHLDPNNVQLGVLNPLNAGQGIRNHELSAALCSAINDWQIDKWTSKDKRLKASIVVGNEDGLSAAAEIRERAGDKNFVQVLLLSRNVEPLGQRRYWPIYQAAEEAGLPVGVHAFGFGGNPITPSGWPSYYIEEMVGHSQCQQSALASLVLEGVFERFPKLKMVMIEAGFGWAPSLAWRLDKVWQRLRSEVPHVKRPPSEYIREQVWWTTQPMEDPERREDLFDVIKWIGWDRLLFATDYPHWDYDEPSRVLPPGVTEANREAFYRDNARKLYGLTA</sequence>
<evidence type="ECO:0000313" key="5">
    <source>
        <dbReference type="Proteomes" id="UP000076959"/>
    </source>
</evidence>
<evidence type="ECO:0000313" key="4">
    <source>
        <dbReference type="EMBL" id="OAF16086.1"/>
    </source>
</evidence>
<accession>A0A176Z8K7</accession>
<protein>
    <submittedName>
        <fullName evidence="4">Hydrolase</fullName>
    </submittedName>
</protein>
<evidence type="ECO:0000259" key="3">
    <source>
        <dbReference type="Pfam" id="PF04909"/>
    </source>
</evidence>
<evidence type="ECO:0000256" key="2">
    <source>
        <dbReference type="SAM" id="MobiDB-lite"/>
    </source>
</evidence>
<dbReference type="GO" id="GO:0016831">
    <property type="term" value="F:carboxy-lyase activity"/>
    <property type="evidence" value="ECO:0007669"/>
    <property type="project" value="InterPro"/>
</dbReference>
<dbReference type="InterPro" id="IPR032465">
    <property type="entry name" value="ACMSD"/>
</dbReference>
<feature type="domain" description="Amidohydrolase-related" evidence="3">
    <location>
        <begin position="27"/>
        <end position="372"/>
    </location>
</feature>
<dbReference type="GO" id="GO:0016787">
    <property type="term" value="F:hydrolase activity"/>
    <property type="evidence" value="ECO:0007669"/>
    <property type="project" value="UniProtKB-KW"/>
</dbReference>
<evidence type="ECO:0000256" key="1">
    <source>
        <dbReference type="ARBA" id="ARBA00023239"/>
    </source>
</evidence>
<organism evidence="4 5">
    <name type="scientific">Bradyrhizobium centrolobii</name>
    <dbReference type="NCBI Taxonomy" id="1505087"/>
    <lineage>
        <taxon>Bacteria</taxon>
        <taxon>Pseudomonadati</taxon>
        <taxon>Pseudomonadota</taxon>
        <taxon>Alphaproteobacteria</taxon>
        <taxon>Hyphomicrobiales</taxon>
        <taxon>Nitrobacteraceae</taxon>
        <taxon>Bradyrhizobium</taxon>
    </lineage>
</organism>